<dbReference type="PANTHER" id="PTHR43005">
    <property type="entry name" value="BLR7065 PROTEIN"/>
    <property type="match status" value="1"/>
</dbReference>
<dbReference type="Proteomes" id="UP001431963">
    <property type="component" value="Unassembled WGS sequence"/>
</dbReference>
<keyword evidence="4 7" id="KW-0812">Transmembrane</keyword>
<keyword evidence="3" id="KW-1003">Cell membrane</keyword>
<evidence type="ECO:0000256" key="4">
    <source>
        <dbReference type="ARBA" id="ARBA00022692"/>
    </source>
</evidence>
<feature type="domain" description="ABC transmembrane type-1" evidence="8">
    <location>
        <begin position="69"/>
        <end position="280"/>
    </location>
</feature>
<organism evidence="9 10">
    <name type="scientific">Gemmobacter denitrificans</name>
    <dbReference type="NCBI Taxonomy" id="3123040"/>
    <lineage>
        <taxon>Bacteria</taxon>
        <taxon>Pseudomonadati</taxon>
        <taxon>Pseudomonadota</taxon>
        <taxon>Alphaproteobacteria</taxon>
        <taxon>Rhodobacterales</taxon>
        <taxon>Paracoccaceae</taxon>
        <taxon>Gemmobacter</taxon>
    </lineage>
</organism>
<feature type="transmembrane region" description="Helical" evidence="7">
    <location>
        <begin position="12"/>
        <end position="37"/>
    </location>
</feature>
<keyword evidence="10" id="KW-1185">Reference proteome</keyword>
<evidence type="ECO:0000256" key="2">
    <source>
        <dbReference type="ARBA" id="ARBA00022448"/>
    </source>
</evidence>
<proteinExistence type="inferred from homology"/>
<feature type="transmembrane region" description="Helical" evidence="7">
    <location>
        <begin position="208"/>
        <end position="228"/>
    </location>
</feature>
<dbReference type="EMBL" id="JBALHR010000003">
    <property type="protein sequence ID" value="MEH7827670.1"/>
    <property type="molecule type" value="Genomic_DNA"/>
</dbReference>
<dbReference type="Pfam" id="PF00528">
    <property type="entry name" value="BPD_transp_1"/>
    <property type="match status" value="1"/>
</dbReference>
<name>A0ABU8BSJ8_9RHOB</name>
<keyword evidence="2 7" id="KW-0813">Transport</keyword>
<dbReference type="RefSeq" id="WP_335420907.1">
    <property type="nucleotide sequence ID" value="NZ_JBALHR010000003.1"/>
</dbReference>
<evidence type="ECO:0000313" key="10">
    <source>
        <dbReference type="Proteomes" id="UP001431963"/>
    </source>
</evidence>
<dbReference type="CDD" id="cd06261">
    <property type="entry name" value="TM_PBP2"/>
    <property type="match status" value="1"/>
</dbReference>
<evidence type="ECO:0000256" key="3">
    <source>
        <dbReference type="ARBA" id="ARBA00022475"/>
    </source>
</evidence>
<evidence type="ECO:0000259" key="8">
    <source>
        <dbReference type="PROSITE" id="PS50928"/>
    </source>
</evidence>
<dbReference type="PROSITE" id="PS50928">
    <property type="entry name" value="ABC_TM1"/>
    <property type="match status" value="1"/>
</dbReference>
<dbReference type="InterPro" id="IPR035906">
    <property type="entry name" value="MetI-like_sf"/>
</dbReference>
<dbReference type="Gene3D" id="1.10.3720.10">
    <property type="entry name" value="MetI-like"/>
    <property type="match status" value="1"/>
</dbReference>
<dbReference type="InterPro" id="IPR000515">
    <property type="entry name" value="MetI-like"/>
</dbReference>
<reference evidence="9" key="1">
    <citation type="submission" date="2024-02" db="EMBL/GenBank/DDBJ databases">
        <title>Genome sequences of strain Gemmobacter sp. JM10B15.</title>
        <authorList>
            <person name="Zhang M."/>
        </authorList>
    </citation>
    <scope>NUCLEOTIDE SEQUENCE</scope>
    <source>
        <strain evidence="9">JM10B15</strain>
    </source>
</reference>
<accession>A0ABU8BSJ8</accession>
<evidence type="ECO:0000256" key="7">
    <source>
        <dbReference type="RuleBase" id="RU363032"/>
    </source>
</evidence>
<feature type="transmembrane region" description="Helical" evidence="7">
    <location>
        <begin position="65"/>
        <end position="94"/>
    </location>
</feature>
<keyword evidence="5 7" id="KW-1133">Transmembrane helix</keyword>
<feature type="transmembrane region" description="Helical" evidence="7">
    <location>
        <begin position="106"/>
        <end position="123"/>
    </location>
</feature>
<dbReference type="SUPFAM" id="SSF161098">
    <property type="entry name" value="MetI-like"/>
    <property type="match status" value="1"/>
</dbReference>
<feature type="transmembrane region" description="Helical" evidence="7">
    <location>
        <begin position="262"/>
        <end position="281"/>
    </location>
</feature>
<evidence type="ECO:0000256" key="6">
    <source>
        <dbReference type="ARBA" id="ARBA00023136"/>
    </source>
</evidence>
<evidence type="ECO:0000256" key="5">
    <source>
        <dbReference type="ARBA" id="ARBA00022989"/>
    </source>
</evidence>
<comment type="caution">
    <text evidence="9">The sequence shown here is derived from an EMBL/GenBank/DDBJ whole genome shotgun (WGS) entry which is preliminary data.</text>
</comment>
<sequence length="290" mass="31590">MSTQSTRLAARVMVAPSVILLFVWMIVPLALTLYYSFRFFRLLTPERAGFNGITNYAWFLNAPEFWLAIVNTLVLVLGVLVITVVLGVLIALLIDQPVKGQGVLRILVIAPFFVMPPVAASIWENLFMHPQNGLFAAIATGFGAQPILFLENYPMASVIGIVAWEWLPFSTLILLTALQSLSSEQLEAAEMDGASALARFRYIILPHLTRSITVVVLIQTIFLLGIFGEIYTTTQGGPGSASTTLPYMIFKQAIVAKDIGRAAAGGIIAVILANIVAFFLMRSIGKNLDA</sequence>
<keyword evidence="6 7" id="KW-0472">Membrane</keyword>
<protein>
    <submittedName>
        <fullName evidence="9">Sugar ABC transporter permease</fullName>
    </submittedName>
</protein>
<gene>
    <name evidence="9" type="ORF">V6590_05895</name>
</gene>
<comment type="similarity">
    <text evidence="7">Belongs to the binding-protein-dependent transport system permease family.</text>
</comment>
<comment type="subcellular location">
    <subcellularLocation>
        <location evidence="1 7">Cell membrane</location>
        <topology evidence="1 7">Multi-pass membrane protein</topology>
    </subcellularLocation>
</comment>
<dbReference type="PANTHER" id="PTHR43005:SF2">
    <property type="entry name" value="INTEGRAL MEMBRANE SUGAR TRANSPORT PROTEIN"/>
    <property type="match status" value="1"/>
</dbReference>
<evidence type="ECO:0000256" key="1">
    <source>
        <dbReference type="ARBA" id="ARBA00004651"/>
    </source>
</evidence>
<evidence type="ECO:0000313" key="9">
    <source>
        <dbReference type="EMBL" id="MEH7827670.1"/>
    </source>
</evidence>